<keyword evidence="1" id="KW-0489">Methyltransferase</keyword>
<dbReference type="STRING" id="77020.A0A0N0RRZ8"/>
<protein>
    <submittedName>
        <fullName evidence="1">Methylase</fullName>
    </submittedName>
</protein>
<reference evidence="1 2" key="1">
    <citation type="submission" date="2015-07" db="EMBL/GenBank/DDBJ databases">
        <title>Draft Genome Sequence of Malassezia furfur CBS1878 and Malassezia pachydermatis CBS1879.</title>
        <authorList>
            <person name="Triana S."/>
            <person name="Ohm R."/>
            <person name="Gonzalez A."/>
            <person name="DeCock H."/>
            <person name="Restrepo S."/>
            <person name="Celis A."/>
        </authorList>
    </citation>
    <scope>NUCLEOTIDE SEQUENCE [LARGE SCALE GENOMIC DNA]</scope>
    <source>
        <strain evidence="1 2">CBS 1879</strain>
    </source>
</reference>
<sequence>MIPTPEIAHLRRKEYADHVYDPAEDTFALMDAIEEDGGALQALGASLCVEIGLFLRPSSTHWYHA</sequence>
<organism evidence="1 2">
    <name type="scientific">Malassezia pachydermatis</name>
    <dbReference type="NCBI Taxonomy" id="77020"/>
    <lineage>
        <taxon>Eukaryota</taxon>
        <taxon>Fungi</taxon>
        <taxon>Dikarya</taxon>
        <taxon>Basidiomycota</taxon>
        <taxon>Ustilaginomycotina</taxon>
        <taxon>Malasseziomycetes</taxon>
        <taxon>Malasseziales</taxon>
        <taxon>Malasseziaceae</taxon>
        <taxon>Malassezia</taxon>
    </lineage>
</organism>
<dbReference type="GO" id="GO:0032259">
    <property type="term" value="P:methylation"/>
    <property type="evidence" value="ECO:0007669"/>
    <property type="project" value="UniProtKB-KW"/>
</dbReference>
<dbReference type="OrthoDB" id="406152at2759"/>
<dbReference type="EMBL" id="LGAV01000007">
    <property type="protein sequence ID" value="KOS13145.1"/>
    <property type="molecule type" value="Genomic_DNA"/>
</dbReference>
<evidence type="ECO:0000313" key="2">
    <source>
        <dbReference type="Proteomes" id="UP000037751"/>
    </source>
</evidence>
<evidence type="ECO:0000313" key="1">
    <source>
        <dbReference type="EMBL" id="KOS13145.1"/>
    </source>
</evidence>
<accession>A0A0N0RRZ8</accession>
<proteinExistence type="predicted"/>
<comment type="caution">
    <text evidence="1">The sequence shown here is derived from an EMBL/GenBank/DDBJ whole genome shotgun (WGS) entry which is preliminary data.</text>
</comment>
<dbReference type="AlphaFoldDB" id="A0A0N0RRZ8"/>
<dbReference type="GeneID" id="28727958"/>
<keyword evidence="2" id="KW-1185">Reference proteome</keyword>
<dbReference type="Proteomes" id="UP000037751">
    <property type="component" value="Unassembled WGS sequence"/>
</dbReference>
<dbReference type="VEuPathDB" id="FungiDB:Malapachy_1579"/>
<gene>
    <name evidence="1" type="ORF">Malapachy_1579</name>
</gene>
<dbReference type="RefSeq" id="XP_017990777.1">
    <property type="nucleotide sequence ID" value="XM_018136083.1"/>
</dbReference>
<keyword evidence="1" id="KW-0808">Transferase</keyword>
<name>A0A0N0RRZ8_9BASI</name>
<dbReference type="GO" id="GO:0008168">
    <property type="term" value="F:methyltransferase activity"/>
    <property type="evidence" value="ECO:0007669"/>
    <property type="project" value="UniProtKB-KW"/>
</dbReference>